<protein>
    <submittedName>
        <fullName evidence="1">Uncharacterized protein</fullName>
    </submittedName>
</protein>
<dbReference type="GeneID" id="5600448"/>
<dbReference type="Proteomes" id="UP000001132">
    <property type="component" value="Segment"/>
</dbReference>
<organismHost>
    <name type="scientific">Thermus thermophilus</name>
    <dbReference type="NCBI Taxonomy" id="274"/>
</organismHost>
<organism evidence="1 2">
    <name type="scientific">Thermus virus P23-45</name>
    <name type="common">Thermus thermophilus phage P23-45</name>
    <dbReference type="NCBI Taxonomy" id="2914006"/>
    <lineage>
        <taxon>Viruses</taxon>
        <taxon>Duplodnaviria</taxon>
        <taxon>Heunggongvirae</taxon>
        <taxon>Uroviricota</taxon>
        <taxon>Caudoviricetes</taxon>
        <taxon>Oshimavirus</taxon>
        <taxon>Oshimavirus P2345</taxon>
    </lineage>
</organism>
<evidence type="ECO:0000313" key="1">
    <source>
        <dbReference type="EMBL" id="ABU96848.1"/>
    </source>
</evidence>
<proteinExistence type="predicted"/>
<evidence type="ECO:0000313" key="2">
    <source>
        <dbReference type="Proteomes" id="UP000001132"/>
    </source>
</evidence>
<name>A7XX36_BP234</name>
<gene>
    <name evidence="1" type="ORF">P23p15</name>
</gene>
<dbReference type="EMBL" id="EU100883">
    <property type="protein sequence ID" value="ABU96848.1"/>
    <property type="molecule type" value="Genomic_DNA"/>
</dbReference>
<dbReference type="RefSeq" id="YP_001467868.1">
    <property type="nucleotide sequence ID" value="NC_009803.1"/>
</dbReference>
<keyword evidence="2" id="KW-1185">Reference proteome</keyword>
<reference evidence="1 2" key="1">
    <citation type="journal article" date="2008" name="J. Mol. Biol.">
        <title>Genome comparison and proteomic characterization of Thermus thermophilus bacteriophages P23-45 and P74-26: siphoviruses with triplex-forming sequences and the longest known tails.</title>
        <authorList>
            <person name="Minakhin L."/>
            <person name="Goel M."/>
            <person name="Berdygulova Z."/>
            <person name="Ramanculov E."/>
            <person name="Florens L."/>
            <person name="Glazko G."/>
            <person name="Karamychev V.N."/>
            <person name="Slesarev A.I."/>
            <person name="Kozyavkin S.A."/>
            <person name="Khromov I."/>
            <person name="Ackermann H.W."/>
            <person name="Washburn M."/>
            <person name="Mushegian A."/>
            <person name="Severinov K."/>
        </authorList>
    </citation>
    <scope>NUCLEOTIDE SEQUENCE</scope>
</reference>
<sequence length="164" mass="19328">MKPYFYDLLKGRPEPLWWDWRGVPRWEPWHPGNGLDELAATEHALIVIHCQWCGKVYVVDAWNDPLVYPNLAEAFKTASWHYGDPPFGDCCSVGYSMNAVPRKVLRYFRLPHFTAMLWKRDPTLEIDIVPEWARDKYLFPELDYDEILRKVLHPDLLDVKADNA</sequence>
<dbReference type="KEGG" id="vg:5600448"/>
<accession>A7XX36</accession>